<dbReference type="STRING" id="887898.HMPREF0551_2258"/>
<dbReference type="GO" id="GO:0008772">
    <property type="term" value="F:[isocitrate dehydrogenase (NADP+)] kinase activity"/>
    <property type="evidence" value="ECO:0007669"/>
    <property type="project" value="UniProtKB-UniRule"/>
</dbReference>
<dbReference type="EC" id="2.7.11.5" evidence="11"/>
<dbReference type="Pfam" id="PF06315">
    <property type="entry name" value="AceK_kinase"/>
    <property type="match status" value="1"/>
</dbReference>
<evidence type="ECO:0000256" key="7">
    <source>
        <dbReference type="ARBA" id="ARBA00022777"/>
    </source>
</evidence>
<evidence type="ECO:0000313" key="16">
    <source>
        <dbReference type="Proteomes" id="UP000011021"/>
    </source>
</evidence>
<keyword evidence="5 11" id="KW-0808">Transferase</keyword>
<dbReference type="GO" id="GO:0005524">
    <property type="term" value="F:ATP binding"/>
    <property type="evidence" value="ECO:0007669"/>
    <property type="project" value="UniProtKB-UniRule"/>
</dbReference>
<dbReference type="HOGENOM" id="CLU_033804_1_1_4"/>
<evidence type="ECO:0000256" key="2">
    <source>
        <dbReference type="ARBA" id="ARBA00022490"/>
    </source>
</evidence>
<keyword evidence="6 11" id="KW-0547">Nucleotide-binding</keyword>
<reference evidence="15 16" key="1">
    <citation type="submission" date="2010-12" db="EMBL/GenBank/DDBJ databases">
        <authorList>
            <person name="Muzny D."/>
            <person name="Qin X."/>
            <person name="Deng J."/>
            <person name="Jiang H."/>
            <person name="Liu Y."/>
            <person name="Qu J."/>
            <person name="Song X.-Z."/>
            <person name="Zhang L."/>
            <person name="Thornton R."/>
            <person name="Coyle M."/>
            <person name="Francisco L."/>
            <person name="Jackson L."/>
            <person name="Javaid M."/>
            <person name="Korchina V."/>
            <person name="Kovar C."/>
            <person name="Mata R."/>
            <person name="Mathew T."/>
            <person name="Ngo R."/>
            <person name="Nguyen L."/>
            <person name="Nguyen N."/>
            <person name="Okwuonu G."/>
            <person name="Ongeri F."/>
            <person name="Pham C."/>
            <person name="Simmons D."/>
            <person name="Wilczek-Boney K."/>
            <person name="Hale W."/>
            <person name="Jakkamsetti A."/>
            <person name="Pham P."/>
            <person name="Ruth R."/>
            <person name="San Lucas F."/>
            <person name="Warren J."/>
            <person name="Zhang J."/>
            <person name="Zhao Z."/>
            <person name="Zhou C."/>
            <person name="Zhu D."/>
            <person name="Lee S."/>
            <person name="Bess C."/>
            <person name="Blankenburg K."/>
            <person name="Forbes L."/>
            <person name="Fu Q."/>
            <person name="Gubbala S."/>
            <person name="Hirani K."/>
            <person name="Jayaseelan J.C."/>
            <person name="Lara F."/>
            <person name="Munidasa M."/>
            <person name="Palculict T."/>
            <person name="Patil S."/>
            <person name="Pu L.-L."/>
            <person name="Saada N."/>
            <person name="Tang L."/>
            <person name="Weissenberger G."/>
            <person name="Zhu Y."/>
            <person name="Hemphill L."/>
            <person name="Shang Y."/>
            <person name="Youmans B."/>
            <person name="Ayvaz T."/>
            <person name="Ross M."/>
            <person name="Santibanez J."/>
            <person name="Aqrawi P."/>
            <person name="Gross S."/>
            <person name="Joshi V."/>
            <person name="Fowler G."/>
            <person name="Nazareth L."/>
            <person name="Reid J."/>
            <person name="Worley K."/>
            <person name="Petrosino J."/>
            <person name="Highlander S."/>
            <person name="Gibbs R."/>
        </authorList>
    </citation>
    <scope>NUCLEOTIDE SEQUENCE [LARGE SCALE GENOMIC DNA]</scope>
    <source>
        <strain evidence="15 16">ATCC 51599</strain>
    </source>
</reference>
<dbReference type="AlphaFoldDB" id="E7RZZ4"/>
<feature type="binding site" evidence="11">
    <location>
        <position position="356"/>
    </location>
    <ligand>
        <name>ATP</name>
        <dbReference type="ChEBI" id="CHEBI:30616"/>
    </ligand>
</feature>
<evidence type="ECO:0000256" key="11">
    <source>
        <dbReference type="HAMAP-Rule" id="MF_00747"/>
    </source>
</evidence>
<keyword evidence="4 11" id="KW-0816">Tricarboxylic acid cycle</keyword>
<dbReference type="InterPro" id="IPR046854">
    <property type="entry name" value="AceK_regulatory"/>
</dbReference>
<keyword evidence="2 11" id="KW-0963">Cytoplasm</keyword>
<keyword evidence="3 11" id="KW-0723">Serine/threonine-protein kinase</keyword>
<evidence type="ECO:0000259" key="14">
    <source>
        <dbReference type="Pfam" id="PF20423"/>
    </source>
</evidence>
<keyword evidence="10 11" id="KW-0904">Protein phosphatase</keyword>
<dbReference type="InterPro" id="IPR010452">
    <property type="entry name" value="Isocitrate_DH_AceK"/>
</dbReference>
<dbReference type="GO" id="GO:0006099">
    <property type="term" value="P:tricarboxylic acid cycle"/>
    <property type="evidence" value="ECO:0007669"/>
    <property type="project" value="UniProtKB-UniRule"/>
</dbReference>
<feature type="domain" description="Isocitrate dehydrogenase kinase/phosphatase (AceK) kinase" evidence="13">
    <location>
        <begin position="330"/>
        <end position="583"/>
    </location>
</feature>
<dbReference type="GO" id="GO:0004721">
    <property type="term" value="F:phosphoprotein phosphatase activity"/>
    <property type="evidence" value="ECO:0007669"/>
    <property type="project" value="UniProtKB-KW"/>
</dbReference>
<evidence type="ECO:0000256" key="10">
    <source>
        <dbReference type="ARBA" id="ARBA00022912"/>
    </source>
</evidence>
<dbReference type="Proteomes" id="UP000011021">
    <property type="component" value="Unassembled WGS sequence"/>
</dbReference>
<evidence type="ECO:0000256" key="8">
    <source>
        <dbReference type="ARBA" id="ARBA00022801"/>
    </source>
</evidence>
<evidence type="ECO:0000256" key="1">
    <source>
        <dbReference type="ARBA" id="ARBA00022435"/>
    </source>
</evidence>
<dbReference type="eggNOG" id="COG4579">
    <property type="taxonomic scope" value="Bacteria"/>
</dbReference>
<dbReference type="RefSeq" id="WP_005674670.1">
    <property type="nucleotide sequence ID" value="NZ_CP146288.1"/>
</dbReference>
<feature type="region of interest" description="Disordered" evidence="12">
    <location>
        <begin position="587"/>
        <end position="606"/>
    </location>
</feature>
<gene>
    <name evidence="11 15" type="primary">aceK</name>
    <name evidence="15" type="ORF">HMPREF0551_2258</name>
</gene>
<feature type="domain" description="Isocitrate dehydrogenase kinase/phosphatase (AceK) regulatory" evidence="14">
    <location>
        <begin position="28"/>
        <end position="328"/>
    </location>
</feature>
<feature type="active site" evidence="11">
    <location>
        <position position="389"/>
    </location>
</feature>
<comment type="catalytic activity">
    <reaction evidence="11">
        <text>L-seryl-[isocitrate dehydrogenase] + ATP = O-phospho-L-seryl-[isocitrate dehydrogenase] + ADP + H(+)</text>
        <dbReference type="Rhea" id="RHEA:43540"/>
        <dbReference type="Rhea" id="RHEA-COMP:10605"/>
        <dbReference type="Rhea" id="RHEA-COMP:10606"/>
        <dbReference type="ChEBI" id="CHEBI:15378"/>
        <dbReference type="ChEBI" id="CHEBI:29999"/>
        <dbReference type="ChEBI" id="CHEBI:30616"/>
        <dbReference type="ChEBI" id="CHEBI:83421"/>
        <dbReference type="ChEBI" id="CHEBI:456216"/>
        <dbReference type="EC" id="2.7.11.5"/>
    </reaction>
</comment>
<comment type="subcellular location">
    <subcellularLocation>
        <location evidence="11">Cytoplasm</location>
    </subcellularLocation>
</comment>
<evidence type="ECO:0000256" key="12">
    <source>
        <dbReference type="SAM" id="MobiDB-lite"/>
    </source>
</evidence>
<keyword evidence="7 11" id="KW-0418">Kinase</keyword>
<dbReference type="GO" id="GO:0006097">
    <property type="term" value="P:glyoxylate cycle"/>
    <property type="evidence" value="ECO:0007669"/>
    <property type="project" value="UniProtKB-UniRule"/>
</dbReference>
<dbReference type="GO" id="GO:0005737">
    <property type="term" value="C:cytoplasm"/>
    <property type="evidence" value="ECO:0007669"/>
    <property type="project" value="UniProtKB-SubCell"/>
</dbReference>
<evidence type="ECO:0000256" key="9">
    <source>
        <dbReference type="ARBA" id="ARBA00022840"/>
    </source>
</evidence>
<comment type="caution">
    <text evidence="15">The sequence shown here is derived from an EMBL/GenBank/DDBJ whole genome shotgun (WGS) entry which is preliminary data.</text>
</comment>
<dbReference type="GO" id="GO:0006006">
    <property type="term" value="P:glucose metabolic process"/>
    <property type="evidence" value="ECO:0007669"/>
    <property type="project" value="InterPro"/>
</dbReference>
<organism evidence="15 16">
    <name type="scientific">Lautropia mirabilis ATCC 51599</name>
    <dbReference type="NCBI Taxonomy" id="887898"/>
    <lineage>
        <taxon>Bacteria</taxon>
        <taxon>Pseudomonadati</taxon>
        <taxon>Pseudomonadota</taxon>
        <taxon>Betaproteobacteria</taxon>
        <taxon>Burkholderiales</taxon>
        <taxon>Burkholderiaceae</taxon>
        <taxon>Lautropia</taxon>
    </lineage>
</organism>
<dbReference type="HAMAP" id="MF_00747">
    <property type="entry name" value="AceK"/>
    <property type="match status" value="1"/>
</dbReference>
<accession>E7RZZ4</accession>
<protein>
    <recommendedName>
        <fullName evidence="11">Isocitrate dehydrogenase kinase/phosphatase</fullName>
        <shortName evidence="11">IDH kinase/phosphatase</shortName>
        <shortName evidence="11">IDHK/P</shortName>
        <ecNumber evidence="11">2.7.11.5</ecNumber>
        <ecNumber evidence="11">3.1.3.-</ecNumber>
    </recommendedName>
</protein>
<keyword evidence="1 11" id="KW-0329">Glyoxylate bypass</keyword>
<dbReference type="NCBIfam" id="NF002804">
    <property type="entry name" value="PRK02946.1"/>
    <property type="match status" value="1"/>
</dbReference>
<sequence>MPKHAIPHPPSATPSSMLDGDSLPATLARTMLAGFNRHYGLFRYNAQQAKTCFENAAWHRMRRLASERITFYDQRVNEAVEKLRAQFNTDSLADDVWAEVKQYYVLLLAEHQQPELAESFFNTVSTRLLQRQYLHNDFIFVRPAVSTEHLDGTPPSFRVYYPENRPWKEVLRQVLIDMGLACGYRDIEDDLQKVIEAAPTLFGEQATRAMDCQVHVLRSLFYRNKGAYLIGRIVNDGEVQPFSLPLLRNGHGRVFIDTVLFAPEHIEGLFNFSRAYFMVDMAVPSAYVRFLRSLMPTKPQAELYTMLGLHKQGKTLFYRDLLQHLHESTDHFIVAPGIKGLVMGVFTLPSFPYVFKYIKDVRRKDISREFIEDRYHLVKNHDRAGRMADSWEYSDVPFPKSRLSSELLTELQATAPSLLVDEGDCIVIRHLYIERRMTPLNLYLEQQPDEAARDYAVYQYGMAIRDMVAANIFPGDMLYKNFGVTRQNRVVFYDYDEVQYLTDCNFRKVPEPRTPEDEMASEPWYPVAPNDVFPEEFGTFLLGNPRVRKPFLKHHAELLDPVWWQNQQARIRQGILDDVFPYPRRLRFSRADEDPGRPSSPQKPGR</sequence>
<dbReference type="GO" id="GO:0004674">
    <property type="term" value="F:protein serine/threonine kinase activity"/>
    <property type="evidence" value="ECO:0007669"/>
    <property type="project" value="UniProtKB-KW"/>
</dbReference>
<evidence type="ECO:0000256" key="4">
    <source>
        <dbReference type="ARBA" id="ARBA00022532"/>
    </source>
</evidence>
<comment type="similarity">
    <text evidence="11">Belongs to the AceK family.</text>
</comment>
<comment type="function">
    <text evidence="11">Bifunctional enzyme which can phosphorylate or dephosphorylate isocitrate dehydrogenase (IDH) on a specific serine residue. This is a regulatory mechanism which enables bacteria to bypass the Krebs cycle via the glyoxylate shunt in response to the source of carbon. When bacteria are grown on glucose, IDH is fully active and unphosphorylated, but when grown on acetate or ethanol, the activity of IDH declines drastically concomitant with its phosphorylation.</text>
</comment>
<dbReference type="EMBL" id="AEQP01000022">
    <property type="protein sequence ID" value="EFV94143.1"/>
    <property type="molecule type" value="Genomic_DNA"/>
</dbReference>
<dbReference type="EC" id="3.1.3.-" evidence="11"/>
<evidence type="ECO:0000256" key="3">
    <source>
        <dbReference type="ARBA" id="ARBA00022527"/>
    </source>
</evidence>
<dbReference type="InterPro" id="IPR046855">
    <property type="entry name" value="AceK_kinase"/>
</dbReference>
<dbReference type="PANTHER" id="PTHR39559:SF1">
    <property type="entry name" value="ISOCITRATE DEHYDROGENASE KINASE_PHOSPHATASE"/>
    <property type="match status" value="1"/>
</dbReference>
<name>E7RZZ4_9BURK</name>
<keyword evidence="8 11" id="KW-0378">Hydrolase</keyword>
<evidence type="ECO:0000259" key="13">
    <source>
        <dbReference type="Pfam" id="PF06315"/>
    </source>
</evidence>
<dbReference type="PIRSF" id="PIRSF000719">
    <property type="entry name" value="AceK"/>
    <property type="match status" value="1"/>
</dbReference>
<evidence type="ECO:0000313" key="15">
    <source>
        <dbReference type="EMBL" id="EFV94143.1"/>
    </source>
</evidence>
<keyword evidence="16" id="KW-1185">Reference proteome</keyword>
<dbReference type="GO" id="GO:0016208">
    <property type="term" value="F:AMP binding"/>
    <property type="evidence" value="ECO:0007669"/>
    <property type="project" value="TreeGrafter"/>
</dbReference>
<keyword evidence="9 11" id="KW-0067">ATP-binding</keyword>
<evidence type="ECO:0000256" key="5">
    <source>
        <dbReference type="ARBA" id="ARBA00022679"/>
    </source>
</evidence>
<proteinExistence type="inferred from homology"/>
<dbReference type="PANTHER" id="PTHR39559">
    <property type="match status" value="1"/>
</dbReference>
<evidence type="ECO:0000256" key="6">
    <source>
        <dbReference type="ARBA" id="ARBA00022741"/>
    </source>
</evidence>
<dbReference type="Pfam" id="PF20423">
    <property type="entry name" value="AceK_regulatory"/>
    <property type="match status" value="1"/>
</dbReference>
<feature type="binding site" evidence="11">
    <location>
        <begin position="335"/>
        <end position="341"/>
    </location>
    <ligand>
        <name>ATP</name>
        <dbReference type="ChEBI" id="CHEBI:30616"/>
    </ligand>
</feature>